<keyword evidence="3" id="KW-0812">Transmembrane</keyword>
<keyword evidence="3" id="KW-0472">Membrane</keyword>
<evidence type="ECO:0000256" key="3">
    <source>
        <dbReference type="SAM" id="Phobius"/>
    </source>
</evidence>
<evidence type="ECO:0000256" key="1">
    <source>
        <dbReference type="ARBA" id="ARBA00023157"/>
    </source>
</evidence>
<dbReference type="PANTHER" id="PTHR24255:SF31">
    <property type="entry name" value="CUBILIN-LIKE PROTEIN"/>
    <property type="match status" value="1"/>
</dbReference>
<feature type="domain" description="CUB" evidence="4">
    <location>
        <begin position="174"/>
        <end position="299"/>
    </location>
</feature>
<evidence type="ECO:0000259" key="4">
    <source>
        <dbReference type="PROSITE" id="PS01180"/>
    </source>
</evidence>
<keyword evidence="3" id="KW-1133">Transmembrane helix</keyword>
<dbReference type="Pfam" id="PF00431">
    <property type="entry name" value="CUB"/>
    <property type="match status" value="2"/>
</dbReference>
<feature type="domain" description="CUB" evidence="4">
    <location>
        <begin position="40"/>
        <end position="161"/>
    </location>
</feature>
<keyword evidence="6" id="KW-1185">Reference proteome</keyword>
<comment type="caution">
    <text evidence="5">The sequence shown here is derived from an EMBL/GenBank/DDBJ whole genome shotgun (WGS) entry which is preliminary data.</text>
</comment>
<dbReference type="SMART" id="SM00042">
    <property type="entry name" value="CUB"/>
    <property type="match status" value="2"/>
</dbReference>
<evidence type="ECO:0000313" key="6">
    <source>
        <dbReference type="Proteomes" id="UP001159405"/>
    </source>
</evidence>
<organism evidence="5 6">
    <name type="scientific">Porites lobata</name>
    <dbReference type="NCBI Taxonomy" id="104759"/>
    <lineage>
        <taxon>Eukaryota</taxon>
        <taxon>Metazoa</taxon>
        <taxon>Cnidaria</taxon>
        <taxon>Anthozoa</taxon>
        <taxon>Hexacorallia</taxon>
        <taxon>Scleractinia</taxon>
        <taxon>Fungiina</taxon>
        <taxon>Poritidae</taxon>
        <taxon>Porites</taxon>
    </lineage>
</organism>
<gene>
    <name evidence="5" type="ORF">PLOB_00034859</name>
</gene>
<dbReference type="EMBL" id="CALNXK010000048">
    <property type="protein sequence ID" value="CAH3130891.1"/>
    <property type="molecule type" value="Genomic_DNA"/>
</dbReference>
<dbReference type="SUPFAM" id="SSF49854">
    <property type="entry name" value="Spermadhesin, CUB domain"/>
    <property type="match status" value="2"/>
</dbReference>
<name>A0ABN8P3F2_9CNID</name>
<evidence type="ECO:0000256" key="2">
    <source>
        <dbReference type="PROSITE-ProRule" id="PRU00059"/>
    </source>
</evidence>
<dbReference type="InterPro" id="IPR035914">
    <property type="entry name" value="Sperma_CUB_dom_sf"/>
</dbReference>
<proteinExistence type="predicted"/>
<feature type="transmembrane region" description="Helical" evidence="3">
    <location>
        <begin position="351"/>
        <end position="373"/>
    </location>
</feature>
<dbReference type="Gene3D" id="2.60.120.290">
    <property type="entry name" value="Spermadhesin, CUB domain"/>
    <property type="match status" value="2"/>
</dbReference>
<dbReference type="Proteomes" id="UP001159405">
    <property type="component" value="Unassembled WGS sequence"/>
</dbReference>
<keyword evidence="1" id="KW-1015">Disulfide bond</keyword>
<accession>A0ABN8P3F2</accession>
<protein>
    <recommendedName>
        <fullName evidence="4">CUB domain-containing protein</fullName>
    </recommendedName>
</protein>
<dbReference type="PANTHER" id="PTHR24255">
    <property type="entry name" value="COMPLEMENT COMPONENT 1, S SUBCOMPONENT-RELATED"/>
    <property type="match status" value="1"/>
</dbReference>
<dbReference type="CDD" id="cd00041">
    <property type="entry name" value="CUB"/>
    <property type="match status" value="2"/>
</dbReference>
<reference evidence="5 6" key="1">
    <citation type="submission" date="2022-05" db="EMBL/GenBank/DDBJ databases">
        <authorList>
            <consortium name="Genoscope - CEA"/>
            <person name="William W."/>
        </authorList>
    </citation>
    <scope>NUCLEOTIDE SEQUENCE [LARGE SCALE GENOMIC DNA]</scope>
</reference>
<dbReference type="PROSITE" id="PS01180">
    <property type="entry name" value="CUB"/>
    <property type="match status" value="2"/>
</dbReference>
<evidence type="ECO:0000313" key="5">
    <source>
        <dbReference type="EMBL" id="CAH3130891.1"/>
    </source>
</evidence>
<comment type="caution">
    <text evidence="2">Lacks conserved residue(s) required for the propagation of feature annotation.</text>
</comment>
<dbReference type="InterPro" id="IPR000859">
    <property type="entry name" value="CUB_dom"/>
</dbReference>
<sequence length="394" mass="43086">MLAEPYTQLQRLLPNKMFRTKGILLVTTFLCFPGVISASCPSSMYSDLKDTLQSPGFSTGNYPPNQNCTYDIRVPPGKRIILAFDFEIFNILGSMPDCSQDSLEIIVGCAEDNQISLGKFCSCSNLSMPDKIYTYDNCLTLVFISDGSYGGWGFQANYTTADNNVTRLDPKNNCSSNDLVTPSHGTIFSPFWPLKYPPQERCQWQFSPPSGKIVRLFFTSGVYDTKRLCTDLSRPIADDDQVVLSYGTNTTAYESSYRICFLPSNFFVIENVTAIHLLFSSNDDPSDRGTGFMAGYATYVEGKVDPVTGGCRRPLTEGATSTTWSTTATTVTKASTNPTGGTEEKLSGGEIVGIVIGGVLGALICGALVWYIIRCCKKSKTSAETKVFLETQPA</sequence>